<comment type="caution">
    <text evidence="1">The sequence shown here is derived from an EMBL/GenBank/DDBJ whole genome shotgun (WGS) entry which is preliminary data.</text>
</comment>
<keyword evidence="2" id="KW-1185">Reference proteome</keyword>
<evidence type="ECO:0000313" key="1">
    <source>
        <dbReference type="EMBL" id="KAF9065501.1"/>
    </source>
</evidence>
<accession>A0A9P5PLH8</accession>
<dbReference type="OrthoDB" id="2874374at2759"/>
<dbReference type="AlphaFoldDB" id="A0A9P5PLH8"/>
<feature type="non-terminal residue" evidence="1">
    <location>
        <position position="1"/>
    </location>
</feature>
<proteinExistence type="predicted"/>
<dbReference type="EMBL" id="JADNRY010000103">
    <property type="protein sequence ID" value="KAF9065501.1"/>
    <property type="molecule type" value="Genomic_DNA"/>
</dbReference>
<sequence length="133" mass="15373">RHQKAKWRADVAATMIDFCRKTNDEDGLQFWQYSLRLTQHLGDGGMSEDEDGLKTIQIGTRTKKVRVKVTKDLDFRHPAIAAHYKRVDGTREAEELIFSATGRTKMERIRISDIRVRPPPRGLSASVYRPEYL</sequence>
<reference evidence="1" key="1">
    <citation type="submission" date="2020-11" db="EMBL/GenBank/DDBJ databases">
        <authorList>
            <consortium name="DOE Joint Genome Institute"/>
            <person name="Ahrendt S."/>
            <person name="Riley R."/>
            <person name="Andreopoulos W."/>
            <person name="Labutti K."/>
            <person name="Pangilinan J."/>
            <person name="Ruiz-Duenas F.J."/>
            <person name="Barrasa J.M."/>
            <person name="Sanchez-Garcia M."/>
            <person name="Camarero S."/>
            <person name="Miyauchi S."/>
            <person name="Serrano A."/>
            <person name="Linde D."/>
            <person name="Babiker R."/>
            <person name="Drula E."/>
            <person name="Ayuso-Fernandez I."/>
            <person name="Pacheco R."/>
            <person name="Padilla G."/>
            <person name="Ferreira P."/>
            <person name="Barriuso J."/>
            <person name="Kellner H."/>
            <person name="Castanera R."/>
            <person name="Alfaro M."/>
            <person name="Ramirez L."/>
            <person name="Pisabarro A.G."/>
            <person name="Kuo A."/>
            <person name="Tritt A."/>
            <person name="Lipzen A."/>
            <person name="He G."/>
            <person name="Yan M."/>
            <person name="Ng V."/>
            <person name="Cullen D."/>
            <person name="Martin F."/>
            <person name="Rosso M.-N."/>
            <person name="Henrissat B."/>
            <person name="Hibbett D."/>
            <person name="Martinez A.T."/>
            <person name="Grigoriev I.V."/>
        </authorList>
    </citation>
    <scope>NUCLEOTIDE SEQUENCE</scope>
    <source>
        <strain evidence="1">AH 40177</strain>
    </source>
</reference>
<gene>
    <name evidence="1" type="ORF">BDP27DRAFT_1180215</name>
</gene>
<name>A0A9P5PLH8_9AGAR</name>
<dbReference type="Proteomes" id="UP000772434">
    <property type="component" value="Unassembled WGS sequence"/>
</dbReference>
<feature type="non-terminal residue" evidence="1">
    <location>
        <position position="133"/>
    </location>
</feature>
<organism evidence="1 2">
    <name type="scientific">Rhodocollybia butyracea</name>
    <dbReference type="NCBI Taxonomy" id="206335"/>
    <lineage>
        <taxon>Eukaryota</taxon>
        <taxon>Fungi</taxon>
        <taxon>Dikarya</taxon>
        <taxon>Basidiomycota</taxon>
        <taxon>Agaricomycotina</taxon>
        <taxon>Agaricomycetes</taxon>
        <taxon>Agaricomycetidae</taxon>
        <taxon>Agaricales</taxon>
        <taxon>Marasmiineae</taxon>
        <taxon>Omphalotaceae</taxon>
        <taxon>Rhodocollybia</taxon>
    </lineage>
</organism>
<evidence type="ECO:0000313" key="2">
    <source>
        <dbReference type="Proteomes" id="UP000772434"/>
    </source>
</evidence>
<protein>
    <submittedName>
        <fullName evidence="1">Uncharacterized protein</fullName>
    </submittedName>
</protein>